<dbReference type="EMBL" id="KZ821704">
    <property type="protein sequence ID" value="PYH81068.1"/>
    <property type="molecule type" value="Genomic_DNA"/>
</dbReference>
<sequence length="519" mass="58074">MEEELASPEELTTPSQLLSYLSTYRVLICLRCRYAIQPGAIARHLKEIHYLHRATRRTFVAFASELELAQPHDVVLPEESQFPVPFLPIQEGLACCFERCGYLCATSKRMKQHWRCTHQITTSDESPLSTPVPLQTFFRGNALRYFTNPSLLGASPACTPDSADKSSKVGRSNTPCTTPKTSTTYPENRLLPLDQHSSLIITDQGLLDHYRDSTYKTLSGNPETDQAFGEVVLGLTARFDFLRQGVMACAALHLASIHPANRTHYVFQSIRHQDQAIPAFRQAILHVDRDNCEAVLAFAFFLVISSLNSDTEDPRLFLSADPDQHLHWINILRNGCSMLCPFWNELTAGPLAPLAALWEDDLGVGGPSVEAAEGSLLGALLARVFAETPNHGFAGEHEAYRAAAVQLAAAEAFLRRRGPAATVWDALNAWPMRLAPAYLELLKQDRPGALLLLAYYATLLRPTRGEWFLAGRVERLIDEIARRLEDTYCSAQSWDFFLGIRGEYFPEETLANQQDDLRR</sequence>
<accession>A0A319CZI0</accession>
<evidence type="ECO:0000259" key="2">
    <source>
        <dbReference type="PROSITE" id="PS00028"/>
    </source>
</evidence>
<dbReference type="OrthoDB" id="416217at2759"/>
<keyword evidence="4" id="KW-1185">Reference proteome</keyword>
<dbReference type="PANTHER" id="PTHR47784">
    <property type="entry name" value="STEROL UPTAKE CONTROL PROTEIN 2"/>
    <property type="match status" value="1"/>
</dbReference>
<dbReference type="PROSITE" id="PS00028">
    <property type="entry name" value="ZINC_FINGER_C2H2_1"/>
    <property type="match status" value="1"/>
</dbReference>
<evidence type="ECO:0000313" key="4">
    <source>
        <dbReference type="Proteomes" id="UP000248340"/>
    </source>
</evidence>
<organism evidence="3 4">
    <name type="scientific">Aspergillus uvarum CBS 121591</name>
    <dbReference type="NCBI Taxonomy" id="1448315"/>
    <lineage>
        <taxon>Eukaryota</taxon>
        <taxon>Fungi</taxon>
        <taxon>Dikarya</taxon>
        <taxon>Ascomycota</taxon>
        <taxon>Pezizomycotina</taxon>
        <taxon>Eurotiomycetes</taxon>
        <taxon>Eurotiomycetidae</taxon>
        <taxon>Eurotiales</taxon>
        <taxon>Aspergillaceae</taxon>
        <taxon>Aspergillus</taxon>
        <taxon>Aspergillus subgen. Circumdati</taxon>
    </lineage>
</organism>
<dbReference type="Pfam" id="PF11951">
    <property type="entry name" value="Fungal_trans_2"/>
    <property type="match status" value="1"/>
</dbReference>
<dbReference type="Proteomes" id="UP000248340">
    <property type="component" value="Unassembled WGS sequence"/>
</dbReference>
<evidence type="ECO:0000256" key="1">
    <source>
        <dbReference type="SAM" id="MobiDB-lite"/>
    </source>
</evidence>
<gene>
    <name evidence="3" type="ORF">BO82DRAFT_284847</name>
</gene>
<dbReference type="Pfam" id="PF12013">
    <property type="entry name" value="OrsD"/>
    <property type="match status" value="1"/>
</dbReference>
<feature type="domain" description="C2H2-type" evidence="2">
    <location>
        <begin position="95"/>
        <end position="118"/>
    </location>
</feature>
<name>A0A319CZI0_9EURO</name>
<dbReference type="InterPro" id="IPR013087">
    <property type="entry name" value="Znf_C2H2_type"/>
</dbReference>
<feature type="compositionally biased region" description="Low complexity" evidence="1">
    <location>
        <begin position="174"/>
        <end position="186"/>
    </location>
</feature>
<dbReference type="AlphaFoldDB" id="A0A319CZI0"/>
<dbReference type="PANTHER" id="PTHR47784:SF5">
    <property type="entry name" value="STEROL UPTAKE CONTROL PROTEIN 2"/>
    <property type="match status" value="1"/>
</dbReference>
<dbReference type="VEuPathDB" id="FungiDB:BO82DRAFT_284847"/>
<reference evidence="3 4" key="1">
    <citation type="submission" date="2016-12" db="EMBL/GenBank/DDBJ databases">
        <title>The genomes of Aspergillus section Nigri reveals drivers in fungal speciation.</title>
        <authorList>
            <consortium name="DOE Joint Genome Institute"/>
            <person name="Vesth T.C."/>
            <person name="Nybo J."/>
            <person name="Theobald S."/>
            <person name="Brandl J."/>
            <person name="Frisvad J.C."/>
            <person name="Nielsen K.F."/>
            <person name="Lyhne E.K."/>
            <person name="Kogle M.E."/>
            <person name="Kuo A."/>
            <person name="Riley R."/>
            <person name="Clum A."/>
            <person name="Nolan M."/>
            <person name="Lipzen A."/>
            <person name="Salamov A."/>
            <person name="Henrissat B."/>
            <person name="Wiebenga A."/>
            <person name="De Vries R.P."/>
            <person name="Grigoriev I.V."/>
            <person name="Mortensen U.H."/>
            <person name="Andersen M.R."/>
            <person name="Baker S.E."/>
        </authorList>
    </citation>
    <scope>NUCLEOTIDE SEQUENCE [LARGE SCALE GENOMIC DNA]</scope>
    <source>
        <strain evidence="3 4">CBS 121591</strain>
    </source>
</reference>
<feature type="region of interest" description="Disordered" evidence="1">
    <location>
        <begin position="162"/>
        <end position="188"/>
    </location>
</feature>
<dbReference type="GeneID" id="37134215"/>
<dbReference type="RefSeq" id="XP_025491268.1">
    <property type="nucleotide sequence ID" value="XM_025631474.1"/>
</dbReference>
<evidence type="ECO:0000313" key="3">
    <source>
        <dbReference type="EMBL" id="PYH81068.1"/>
    </source>
</evidence>
<dbReference type="InterPro" id="IPR021858">
    <property type="entry name" value="Fun_TF"/>
</dbReference>
<dbReference type="InterPro" id="IPR022698">
    <property type="entry name" value="OrsD"/>
</dbReference>
<protein>
    <recommendedName>
        <fullName evidence="2">C2H2-type domain-containing protein</fullName>
    </recommendedName>
</protein>
<proteinExistence type="predicted"/>
<dbReference type="InterPro" id="IPR053157">
    <property type="entry name" value="Sterol_Uptake_Regulator"/>
</dbReference>
<dbReference type="GO" id="GO:0001228">
    <property type="term" value="F:DNA-binding transcription activator activity, RNA polymerase II-specific"/>
    <property type="evidence" value="ECO:0007669"/>
    <property type="project" value="TreeGrafter"/>
</dbReference>